<keyword evidence="2" id="KW-1185">Reference proteome</keyword>
<evidence type="ECO:0000313" key="2">
    <source>
        <dbReference type="Proteomes" id="UP001055811"/>
    </source>
</evidence>
<protein>
    <submittedName>
        <fullName evidence="1">Uncharacterized protein</fullName>
    </submittedName>
</protein>
<dbReference type="EMBL" id="CM042015">
    <property type="protein sequence ID" value="KAI3711438.1"/>
    <property type="molecule type" value="Genomic_DNA"/>
</dbReference>
<comment type="caution">
    <text evidence="1">The sequence shown here is derived from an EMBL/GenBank/DDBJ whole genome shotgun (WGS) entry which is preliminary data.</text>
</comment>
<sequence length="278" mass="30029">MRLLPVYSIDSAEVIVDRTSFWNSRFYFPHPTPITFISSSLRHFPESQTDSKLLLMAAMESLLSSLPSLRVECRNLHAEFTLFLLCAIYTFILVGVGWKDVSIDRSIWSRIDYTLKAVGGSLTAIPGLSDIIDGLPQEFDLLEVDFIGEDIVISSKSGKLTMEAAGTCAFIDGTVPTGSGLSSSADFACSSTIAIMAALNVNLPKVNEKVPDVKPTGTEKKTDAAFGGALDMVNADDLPQDKADHQTIPNGSPNRHGPRRNQKNHSCCGCSSSSSSSF</sequence>
<organism evidence="1 2">
    <name type="scientific">Cichorium intybus</name>
    <name type="common">Chicory</name>
    <dbReference type="NCBI Taxonomy" id="13427"/>
    <lineage>
        <taxon>Eukaryota</taxon>
        <taxon>Viridiplantae</taxon>
        <taxon>Streptophyta</taxon>
        <taxon>Embryophyta</taxon>
        <taxon>Tracheophyta</taxon>
        <taxon>Spermatophyta</taxon>
        <taxon>Magnoliopsida</taxon>
        <taxon>eudicotyledons</taxon>
        <taxon>Gunneridae</taxon>
        <taxon>Pentapetalae</taxon>
        <taxon>asterids</taxon>
        <taxon>campanulids</taxon>
        <taxon>Asterales</taxon>
        <taxon>Asteraceae</taxon>
        <taxon>Cichorioideae</taxon>
        <taxon>Cichorieae</taxon>
        <taxon>Cichoriinae</taxon>
        <taxon>Cichorium</taxon>
    </lineage>
</organism>
<dbReference type="Proteomes" id="UP001055811">
    <property type="component" value="Linkage Group LG07"/>
</dbReference>
<reference evidence="2" key="1">
    <citation type="journal article" date="2022" name="Mol. Ecol. Resour.">
        <title>The genomes of chicory, endive, great burdock and yacon provide insights into Asteraceae palaeo-polyploidization history and plant inulin production.</title>
        <authorList>
            <person name="Fan W."/>
            <person name="Wang S."/>
            <person name="Wang H."/>
            <person name="Wang A."/>
            <person name="Jiang F."/>
            <person name="Liu H."/>
            <person name="Zhao H."/>
            <person name="Xu D."/>
            <person name="Zhang Y."/>
        </authorList>
    </citation>
    <scope>NUCLEOTIDE SEQUENCE [LARGE SCALE GENOMIC DNA]</scope>
    <source>
        <strain evidence="2">cv. Punajuju</strain>
    </source>
</reference>
<proteinExistence type="predicted"/>
<gene>
    <name evidence="1" type="ORF">L2E82_41532</name>
</gene>
<name>A0ACB9APX9_CICIN</name>
<evidence type="ECO:0000313" key="1">
    <source>
        <dbReference type="EMBL" id="KAI3711438.1"/>
    </source>
</evidence>
<reference evidence="1 2" key="2">
    <citation type="journal article" date="2022" name="Mol. Ecol. Resour.">
        <title>The genomes of chicory, endive, great burdock and yacon provide insights into Asteraceae paleo-polyploidization history and plant inulin production.</title>
        <authorList>
            <person name="Fan W."/>
            <person name="Wang S."/>
            <person name="Wang H."/>
            <person name="Wang A."/>
            <person name="Jiang F."/>
            <person name="Liu H."/>
            <person name="Zhao H."/>
            <person name="Xu D."/>
            <person name="Zhang Y."/>
        </authorList>
    </citation>
    <scope>NUCLEOTIDE SEQUENCE [LARGE SCALE GENOMIC DNA]</scope>
    <source>
        <strain evidence="2">cv. Punajuju</strain>
        <tissue evidence="1">Leaves</tissue>
    </source>
</reference>
<accession>A0ACB9APX9</accession>